<dbReference type="GO" id="GO:0005829">
    <property type="term" value="C:cytosol"/>
    <property type="evidence" value="ECO:0007669"/>
    <property type="project" value="TreeGrafter"/>
</dbReference>
<keyword evidence="6 11" id="KW-0808">Transferase</keyword>
<comment type="function">
    <text evidence="11">Involved in the type II fatty acid elongation cycle. Catalyzes the elongation of a wide range of acyl-ACP by the addition of two carbons from malonyl-ACP to an acyl acceptor. Can efficiently catalyze the conversion of palmitoleoyl-ACP (cis-hexadec-9-enoyl-ACP) to cis-vaccenoyl-ACP (cis-octadec-11-enoyl-ACP), an essential step in the thermal regulation of fatty acid composition.</text>
</comment>
<dbReference type="NCBIfam" id="NF005589">
    <property type="entry name" value="PRK07314.1"/>
    <property type="match status" value="1"/>
</dbReference>
<dbReference type="PROSITE" id="PS52004">
    <property type="entry name" value="KS3_2"/>
    <property type="match status" value="1"/>
</dbReference>
<dbReference type="InterPro" id="IPR000794">
    <property type="entry name" value="Beta-ketoacyl_synthase"/>
</dbReference>
<comment type="caution">
    <text evidence="15">The sequence shown here is derived from an EMBL/GenBank/DDBJ whole genome shotgun (WGS) entry which is preliminary data.</text>
</comment>
<evidence type="ECO:0000259" key="14">
    <source>
        <dbReference type="PROSITE" id="PS52004"/>
    </source>
</evidence>
<keyword evidence="8" id="KW-0443">Lipid metabolism</keyword>
<organism evidence="15 16">
    <name type="scientific">Campylobacter jejuni</name>
    <dbReference type="NCBI Taxonomy" id="197"/>
    <lineage>
        <taxon>Bacteria</taxon>
        <taxon>Pseudomonadati</taxon>
        <taxon>Campylobacterota</taxon>
        <taxon>Epsilonproteobacteria</taxon>
        <taxon>Campylobacterales</taxon>
        <taxon>Campylobacteraceae</taxon>
        <taxon>Campylobacter</taxon>
    </lineage>
</organism>
<dbReference type="PANTHER" id="PTHR11712:SF336">
    <property type="entry name" value="3-OXOACYL-[ACYL-CARRIER-PROTEIN] SYNTHASE, MITOCHONDRIAL"/>
    <property type="match status" value="1"/>
</dbReference>
<feature type="domain" description="Ketosynthase family 3 (KS3)" evidence="14">
    <location>
        <begin position="1"/>
        <end position="402"/>
    </location>
</feature>
<evidence type="ECO:0000256" key="7">
    <source>
        <dbReference type="ARBA" id="ARBA00022832"/>
    </source>
</evidence>
<evidence type="ECO:0000256" key="8">
    <source>
        <dbReference type="ARBA" id="ARBA00023098"/>
    </source>
</evidence>
<feature type="active site" description="For beta-ketoacyl synthase activity" evidence="12">
    <location>
        <position position="161"/>
    </location>
</feature>
<evidence type="ECO:0000313" key="16">
    <source>
        <dbReference type="Proteomes" id="UP000194235"/>
    </source>
</evidence>
<dbReference type="Proteomes" id="UP000194235">
    <property type="component" value="Unassembled WGS sequence"/>
</dbReference>
<dbReference type="Pfam" id="PF00109">
    <property type="entry name" value="ketoacyl-synt"/>
    <property type="match status" value="1"/>
</dbReference>
<comment type="catalytic activity">
    <reaction evidence="11">
        <text>a fatty acyl-[ACP] + malonyl-[ACP] + H(+) = a 3-oxoacyl-[ACP] + holo-[ACP] + CO2</text>
        <dbReference type="Rhea" id="RHEA:22836"/>
        <dbReference type="Rhea" id="RHEA-COMP:9623"/>
        <dbReference type="Rhea" id="RHEA-COMP:9685"/>
        <dbReference type="Rhea" id="RHEA-COMP:9916"/>
        <dbReference type="Rhea" id="RHEA-COMP:14125"/>
        <dbReference type="ChEBI" id="CHEBI:15378"/>
        <dbReference type="ChEBI" id="CHEBI:16526"/>
        <dbReference type="ChEBI" id="CHEBI:64479"/>
        <dbReference type="ChEBI" id="CHEBI:78449"/>
        <dbReference type="ChEBI" id="CHEBI:78776"/>
        <dbReference type="ChEBI" id="CHEBI:138651"/>
    </reaction>
</comment>
<reference evidence="15 16" key="1">
    <citation type="submission" date="2017-03" db="EMBL/GenBank/DDBJ databases">
        <title>Characterization of Campylobacter jejuni water isolates.</title>
        <authorList>
            <person name="Nilsson A."/>
            <person name="Skarp A."/>
            <person name="Johansson C."/>
            <person name="Kaden R."/>
            <person name="Engstrand L."/>
            <person name="Rautelin H."/>
        </authorList>
    </citation>
    <scope>NUCLEOTIDE SEQUENCE [LARGE SCALE GENOMIC DNA]</scope>
    <source>
        <strain evidence="15 16">VA12</strain>
    </source>
</reference>
<dbReference type="FunFam" id="3.40.47.10:FF:000009">
    <property type="entry name" value="3-oxoacyl-[acyl-carrier-protein] synthase 2"/>
    <property type="match status" value="1"/>
</dbReference>
<dbReference type="InterPro" id="IPR020841">
    <property type="entry name" value="PKS_Beta-ketoAc_synthase_dom"/>
</dbReference>
<dbReference type="RefSeq" id="WP_086032039.1">
    <property type="nucleotide sequence ID" value="NZ_JAQBSB010000004.1"/>
</dbReference>
<evidence type="ECO:0000256" key="11">
    <source>
        <dbReference type="PIRNR" id="PIRNR000447"/>
    </source>
</evidence>
<dbReference type="EC" id="2.3.1.179" evidence="3 11"/>
<protein>
    <recommendedName>
        <fullName evidence="4 11">3-oxoacyl-[acyl-carrier-protein] synthase 2</fullName>
        <ecNumber evidence="3 11">2.3.1.179</ecNumber>
    </recommendedName>
</protein>
<comment type="similarity">
    <text evidence="2 11 13">Belongs to the thiolase-like superfamily. Beta-ketoacyl-ACP synthases family.</text>
</comment>
<dbReference type="InterPro" id="IPR017568">
    <property type="entry name" value="3-oxoacyl-ACP_synth-2"/>
</dbReference>
<dbReference type="PANTHER" id="PTHR11712">
    <property type="entry name" value="POLYKETIDE SYNTHASE-RELATED"/>
    <property type="match status" value="1"/>
</dbReference>
<keyword evidence="5 11" id="KW-0444">Lipid biosynthesis</keyword>
<accession>A0AAX0NL90</accession>
<comment type="catalytic activity">
    <reaction evidence="11">
        <text>(9Z)-hexadecenoyl-[ACP] + malonyl-[ACP] + H(+) = 3-oxo-(11Z)-octadecenoyl-[ACP] + holo-[ACP] + CO2</text>
        <dbReference type="Rhea" id="RHEA:55040"/>
        <dbReference type="Rhea" id="RHEA-COMP:9623"/>
        <dbReference type="Rhea" id="RHEA-COMP:9685"/>
        <dbReference type="Rhea" id="RHEA-COMP:10800"/>
        <dbReference type="Rhea" id="RHEA-COMP:14074"/>
        <dbReference type="ChEBI" id="CHEBI:15378"/>
        <dbReference type="ChEBI" id="CHEBI:16526"/>
        <dbReference type="ChEBI" id="CHEBI:64479"/>
        <dbReference type="ChEBI" id="CHEBI:78449"/>
        <dbReference type="ChEBI" id="CHEBI:83989"/>
        <dbReference type="ChEBI" id="CHEBI:138538"/>
        <dbReference type="EC" id="2.3.1.179"/>
    </reaction>
</comment>
<evidence type="ECO:0000256" key="2">
    <source>
        <dbReference type="ARBA" id="ARBA00008467"/>
    </source>
</evidence>
<dbReference type="SMART" id="SM00825">
    <property type="entry name" value="PKS_KS"/>
    <property type="match status" value="1"/>
</dbReference>
<evidence type="ECO:0000256" key="1">
    <source>
        <dbReference type="ARBA" id="ARBA00005194"/>
    </source>
</evidence>
<gene>
    <name evidence="15" type="ORF">B5Y32_02510</name>
</gene>
<evidence type="ECO:0000256" key="10">
    <source>
        <dbReference type="ARBA" id="ARBA00023315"/>
    </source>
</evidence>
<dbReference type="SUPFAM" id="SSF53901">
    <property type="entry name" value="Thiolase-like"/>
    <property type="match status" value="2"/>
</dbReference>
<dbReference type="NCBIfam" id="TIGR03150">
    <property type="entry name" value="fabF"/>
    <property type="match status" value="1"/>
</dbReference>
<evidence type="ECO:0000256" key="5">
    <source>
        <dbReference type="ARBA" id="ARBA00022516"/>
    </source>
</evidence>
<evidence type="ECO:0000256" key="4">
    <source>
        <dbReference type="ARBA" id="ARBA00014657"/>
    </source>
</evidence>
<dbReference type="CDD" id="cd00834">
    <property type="entry name" value="KAS_I_II"/>
    <property type="match status" value="1"/>
</dbReference>
<dbReference type="GO" id="GO:0006633">
    <property type="term" value="P:fatty acid biosynthetic process"/>
    <property type="evidence" value="ECO:0007669"/>
    <property type="project" value="UniProtKB-UniRule"/>
</dbReference>
<evidence type="ECO:0000256" key="12">
    <source>
        <dbReference type="PIRSR" id="PIRSR000447-1"/>
    </source>
</evidence>
<dbReference type="Gene3D" id="3.40.47.10">
    <property type="match status" value="1"/>
</dbReference>
<sequence length="404" mass="42673">MKRVVVTGIGMINALGLDKESSFKAICNGESGVNKITLFDTTDFPVQIAAEVKNFDPLEVVDGKEVKKIDRFIQLGIKAAREAMQDAGFSEELDKEEFGIVSAAGIGGLPNIEKNSIICSERGPRKISPFFIPSALVNMLGGLISIEHGLKGPNISCVTACAAGTHAIGEAYKSIALGNAKKMLVIGAEAAICPVGIGGFASMKALSTRNEDPQHASRPFDKERDGFVMGEGAGALVFEEYEEAKKRGATIYAELIGFGESADAHHITSPTLDGPLRAMKKALNMAGNPKVDYINAHGTSTPVNDKNETAAIKELFGNNIPLVSSTKGQTGHCLGAAGAIEAVVSVMALRDGVVPPTINQLVKDDECDLDYIPNISRKVDLKVVMSNSFGFGGTNGCVVFKKVD</sequence>
<keyword evidence="9 11" id="KW-0275">Fatty acid biosynthesis</keyword>
<evidence type="ECO:0000256" key="9">
    <source>
        <dbReference type="ARBA" id="ARBA00023160"/>
    </source>
</evidence>
<proteinExistence type="inferred from homology"/>
<keyword evidence="10 11" id="KW-0012">Acyltransferase</keyword>
<dbReference type="InterPro" id="IPR014031">
    <property type="entry name" value="Ketoacyl_synth_C"/>
</dbReference>
<evidence type="ECO:0000256" key="3">
    <source>
        <dbReference type="ARBA" id="ARBA00012356"/>
    </source>
</evidence>
<dbReference type="InterPro" id="IPR014030">
    <property type="entry name" value="Ketoacyl_synth_N"/>
</dbReference>
<dbReference type="PIRSF" id="PIRSF000447">
    <property type="entry name" value="KAS_II"/>
    <property type="match status" value="1"/>
</dbReference>
<dbReference type="InterPro" id="IPR016039">
    <property type="entry name" value="Thiolase-like"/>
</dbReference>
<dbReference type="EMBL" id="NAAF01000003">
    <property type="protein sequence ID" value="OSY78279.1"/>
    <property type="molecule type" value="Genomic_DNA"/>
</dbReference>
<comment type="pathway">
    <text evidence="1 11">Lipid metabolism; fatty acid biosynthesis.</text>
</comment>
<dbReference type="AlphaFoldDB" id="A0AAX0NL90"/>
<evidence type="ECO:0000256" key="6">
    <source>
        <dbReference type="ARBA" id="ARBA00022679"/>
    </source>
</evidence>
<dbReference type="GO" id="GO:0004315">
    <property type="term" value="F:3-oxoacyl-[acyl-carrier-protein] synthase activity"/>
    <property type="evidence" value="ECO:0007669"/>
    <property type="project" value="UniProtKB-UniRule"/>
</dbReference>
<evidence type="ECO:0000256" key="13">
    <source>
        <dbReference type="RuleBase" id="RU003694"/>
    </source>
</evidence>
<dbReference type="NCBIfam" id="NF006274">
    <property type="entry name" value="PRK08439.1"/>
    <property type="match status" value="1"/>
</dbReference>
<keyword evidence="7" id="KW-0276">Fatty acid metabolism</keyword>
<dbReference type="Pfam" id="PF02801">
    <property type="entry name" value="Ketoacyl-synt_C"/>
    <property type="match status" value="1"/>
</dbReference>
<evidence type="ECO:0000313" key="15">
    <source>
        <dbReference type="EMBL" id="OSY78279.1"/>
    </source>
</evidence>
<name>A0AAX0NL90_CAMJU</name>